<dbReference type="AlphaFoldDB" id="W2N411"/>
<reference evidence="1" key="1">
    <citation type="submission" date="2013-11" db="EMBL/GenBank/DDBJ databases">
        <title>The Genome Sequence of Phytophthora parasitica IAC_01/95.</title>
        <authorList>
            <consortium name="The Broad Institute Genomics Platform"/>
            <person name="Russ C."/>
            <person name="Tyler B."/>
            <person name="Panabieres F."/>
            <person name="Shan W."/>
            <person name="Tripathy S."/>
            <person name="Grunwald N."/>
            <person name="Machado M."/>
            <person name="Johnson C.S."/>
            <person name="Arredondo F."/>
            <person name="Hong C."/>
            <person name="Coffey M."/>
            <person name="Young S.K."/>
            <person name="Zeng Q."/>
            <person name="Gargeya S."/>
            <person name="Fitzgerald M."/>
            <person name="Abouelleil A."/>
            <person name="Alvarado L."/>
            <person name="Chapman S.B."/>
            <person name="Gainer-Dewar J."/>
            <person name="Goldberg J."/>
            <person name="Griggs A."/>
            <person name="Gujja S."/>
            <person name="Hansen M."/>
            <person name="Howarth C."/>
            <person name="Imamovic A."/>
            <person name="Ireland A."/>
            <person name="Larimer J."/>
            <person name="McCowan C."/>
            <person name="Murphy C."/>
            <person name="Pearson M."/>
            <person name="Poon T.W."/>
            <person name="Priest M."/>
            <person name="Roberts A."/>
            <person name="Saif S."/>
            <person name="Shea T."/>
            <person name="Sykes S."/>
            <person name="Wortman J."/>
            <person name="Nusbaum C."/>
            <person name="Birren B."/>
        </authorList>
    </citation>
    <scope>NUCLEOTIDE SEQUENCE [LARGE SCALE GENOMIC DNA]</scope>
    <source>
        <strain evidence="1">IAC_01/95</strain>
    </source>
</reference>
<evidence type="ECO:0000313" key="1">
    <source>
        <dbReference type="EMBL" id="ETM42633.1"/>
    </source>
</evidence>
<organism evidence="1">
    <name type="scientific">Phytophthora nicotianae</name>
    <name type="common">Potato buckeye rot agent</name>
    <name type="synonym">Phytophthora parasitica</name>
    <dbReference type="NCBI Taxonomy" id="4792"/>
    <lineage>
        <taxon>Eukaryota</taxon>
        <taxon>Sar</taxon>
        <taxon>Stramenopiles</taxon>
        <taxon>Oomycota</taxon>
        <taxon>Peronosporomycetes</taxon>
        <taxon>Peronosporales</taxon>
        <taxon>Peronosporaceae</taxon>
        <taxon>Phytophthora</taxon>
    </lineage>
</organism>
<proteinExistence type="predicted"/>
<name>W2N411_PHYNI</name>
<dbReference type="Proteomes" id="UP000054532">
    <property type="component" value="Unassembled WGS sequence"/>
</dbReference>
<protein>
    <submittedName>
        <fullName evidence="1">Uncharacterized protein</fullName>
    </submittedName>
</protein>
<dbReference type="EMBL" id="KI693779">
    <property type="protein sequence ID" value="ETM42633.1"/>
    <property type="molecule type" value="Genomic_DNA"/>
</dbReference>
<sequence length="290" mass="32951">MLDVKGVGSNLTLAEQDEAIADLTFFFDEFGSTGAVRDKLEEQESDIKLLHHQIRCLLNHQSDGFVREEGERDKKSRTDIAEDVDETMKNLDFFIRTFGSTRQVREKLERQRVKVVGLRRTVRWLKERQPARVNLGESSDVEVLAETSKSNIRLVERQQALIETMRTILEQSDNCKKAKCSMLIVALKEIWKDPNRFWQLVLGRPPQAERRSPAVASWVAAREPLSVDCATPTVDIISARLKGVPKEQSRGTCAVFMEAERSASLTAVRSLACLRVKDSATNMLERMAFK</sequence>
<dbReference type="VEuPathDB" id="FungiDB:PPTG_13832"/>
<accession>W2N411</accession>
<gene>
    <name evidence="1" type="ORF">L914_11765</name>
</gene>